<evidence type="ECO:0000256" key="6">
    <source>
        <dbReference type="ARBA" id="ARBA00022490"/>
    </source>
</evidence>
<evidence type="ECO:0000256" key="2">
    <source>
        <dbReference type="ARBA" id="ARBA00004496"/>
    </source>
</evidence>
<keyword evidence="8 13" id="KW-0808">Transferase</keyword>
<dbReference type="Pfam" id="PF02446">
    <property type="entry name" value="Glyco_hydro_77"/>
    <property type="match status" value="1"/>
</dbReference>
<dbReference type="InterPro" id="IPR003385">
    <property type="entry name" value="Glyco_hydro_77"/>
</dbReference>
<evidence type="ECO:0000256" key="9">
    <source>
        <dbReference type="ARBA" id="ARBA00023277"/>
    </source>
</evidence>
<comment type="similarity">
    <text evidence="3">Belongs to the disproportionating enzyme family.</text>
</comment>
<organism evidence="13 14">
    <name type="scientific">Terrimonas ginsenosidimutans</name>
    <dbReference type="NCBI Taxonomy" id="2908004"/>
    <lineage>
        <taxon>Bacteria</taxon>
        <taxon>Pseudomonadati</taxon>
        <taxon>Bacteroidota</taxon>
        <taxon>Chitinophagia</taxon>
        <taxon>Chitinophagales</taxon>
        <taxon>Chitinophagaceae</taxon>
        <taxon>Terrimonas</taxon>
    </lineage>
</organism>
<dbReference type="InterPro" id="IPR017853">
    <property type="entry name" value="GH"/>
</dbReference>
<dbReference type="GO" id="GO:0004134">
    <property type="term" value="F:4-alpha-glucanotransferase activity"/>
    <property type="evidence" value="ECO:0007669"/>
    <property type="project" value="UniProtKB-EC"/>
</dbReference>
<evidence type="ECO:0000256" key="1">
    <source>
        <dbReference type="ARBA" id="ARBA00000439"/>
    </source>
</evidence>
<keyword evidence="14" id="KW-1185">Reference proteome</keyword>
<dbReference type="PANTHER" id="PTHR32518:SF3">
    <property type="entry name" value="4-ALPHA-GLUCANOTRANSFERASE"/>
    <property type="match status" value="1"/>
</dbReference>
<sequence length="911" mass="106022">MALKTEPAIAMKLQFTLRFHTTFGESLFICGNHAALGNDDPAQALLMEYLDSESWQINISIDGKEWAKDGIRYKYYLKSKEGEFIGEWGEDRMISGLPKQTNSVHLIDIWNHAGEYENAFFTAPFQNVLLKDNYPKTKPKVPKKYTHLFKVKAPLLQKNEVVCVMGNGEALGNWAEDKPFELCKEGDWWIGYADLSSDHFPMAYKYGIYHTKDKAFRGYESGDNRILHGDNLDPQRLTVIHDGFIHAVNNTWKGTGVAIPVFSLRSRNSFGVGEFADIKLLVDWAKETRLKLIQLLPVNDTIATNTWTDSYPYAAISAFALHPLYINLAAVAGKAGAAKLTPLKKKQQQLNELAEVDYEEVLRFKLATLRELYEDLGKDVLASEDYLEFYNANQHWLKPYAVFCHFRDKYKTSHFEEWKTHSVYNPKDIDKLLSSKSAAKKDIFFYCFVQYHLHLQLKEAADYAHKKGVVLKGDIAIGIYRYGCDAWVAPEMYNMEAQAGAPPDDFTPIGQNWEFPTYNWKRMQQDGFAWWKQRFEQMSNYFDAFRIDHILGFFRIWTIPANAVQGIMGHFVPCLPVHYVEFGENGIWLDEQRYCQPFINEEVLWETFQQLNNKVKESFVVPNDHGGFDLKPEFDTQRKVQAYFASKETSEENAALEKGLFDLISNVILFKQEGSRGTEFHFRISMEKTSSFRFLIPHVQDKLRELYINYFYRRQDDFWKKEAMQKLPHLKEATNMLICGEDLGMVPHSVPEVMNQLGILSLEIQRMPKDPMKEFFIPADAPYLSVITPSTHDMSTIRAWWEENHERTQHFYNQVLGQWGAAPYFCEPWINRAVILQHLYSPAMWSIFQLQDILGMSDTLRRENPQDERINNPAISKHYWRYRMHMSLEDLLKEKEFNAELRDYVLHAGRG</sequence>
<dbReference type="EMBL" id="JAKLTR010000002">
    <property type="protein sequence ID" value="MCG2613585.1"/>
    <property type="molecule type" value="Genomic_DNA"/>
</dbReference>
<protein>
    <recommendedName>
        <fullName evidence="5">4-alpha-glucanotransferase</fullName>
        <ecNumber evidence="4">2.4.1.25</ecNumber>
    </recommendedName>
    <alternativeName>
        <fullName evidence="10">Amylomaltase</fullName>
    </alternativeName>
    <alternativeName>
        <fullName evidence="11">Disproportionating enzyme</fullName>
    </alternativeName>
</protein>
<evidence type="ECO:0000256" key="11">
    <source>
        <dbReference type="ARBA" id="ARBA00031501"/>
    </source>
</evidence>
<reference evidence="13" key="1">
    <citation type="submission" date="2022-01" db="EMBL/GenBank/DDBJ databases">
        <authorList>
            <person name="Jo J.-H."/>
            <person name="Im W.-T."/>
        </authorList>
    </citation>
    <scope>NUCLEOTIDE SEQUENCE</scope>
    <source>
        <strain evidence="13">NA20</strain>
    </source>
</reference>
<feature type="domain" description="CBM20" evidence="12">
    <location>
        <begin position="139"/>
        <end position="254"/>
    </location>
</feature>
<dbReference type="PROSITE" id="PS51166">
    <property type="entry name" value="CBM20"/>
    <property type="match status" value="2"/>
</dbReference>
<name>A0ABS9KMP4_9BACT</name>
<dbReference type="PANTHER" id="PTHR32518">
    <property type="match status" value="1"/>
</dbReference>
<comment type="subcellular location">
    <subcellularLocation>
        <location evidence="2">Cytoplasm</location>
    </subcellularLocation>
</comment>
<dbReference type="InterPro" id="IPR002044">
    <property type="entry name" value="CBM20"/>
</dbReference>
<evidence type="ECO:0000256" key="10">
    <source>
        <dbReference type="ARBA" id="ARBA00031423"/>
    </source>
</evidence>
<feature type="domain" description="CBM20" evidence="12">
    <location>
        <begin position="5"/>
        <end position="112"/>
    </location>
</feature>
<dbReference type="SUPFAM" id="SSF49452">
    <property type="entry name" value="Starch-binding domain-like"/>
    <property type="match status" value="2"/>
</dbReference>
<evidence type="ECO:0000259" key="12">
    <source>
        <dbReference type="PROSITE" id="PS51166"/>
    </source>
</evidence>
<evidence type="ECO:0000256" key="7">
    <source>
        <dbReference type="ARBA" id="ARBA00022676"/>
    </source>
</evidence>
<keyword evidence="9" id="KW-0119">Carbohydrate metabolism</keyword>
<keyword evidence="7 13" id="KW-0328">Glycosyltransferase</keyword>
<evidence type="ECO:0000313" key="13">
    <source>
        <dbReference type="EMBL" id="MCG2613585.1"/>
    </source>
</evidence>
<proteinExistence type="inferred from homology"/>
<evidence type="ECO:0000256" key="5">
    <source>
        <dbReference type="ARBA" id="ARBA00020295"/>
    </source>
</evidence>
<evidence type="ECO:0000256" key="4">
    <source>
        <dbReference type="ARBA" id="ARBA00012560"/>
    </source>
</evidence>
<dbReference type="InterPro" id="IPR013783">
    <property type="entry name" value="Ig-like_fold"/>
</dbReference>
<comment type="catalytic activity">
    <reaction evidence="1">
        <text>Transfers a segment of a (1-&gt;4)-alpha-D-glucan to a new position in an acceptor, which may be glucose or a (1-&gt;4)-alpha-D-glucan.</text>
        <dbReference type="EC" id="2.4.1.25"/>
    </reaction>
</comment>
<dbReference type="SMART" id="SM01065">
    <property type="entry name" value="CBM_2"/>
    <property type="match status" value="2"/>
</dbReference>
<keyword evidence="6" id="KW-0963">Cytoplasm</keyword>
<gene>
    <name evidence="13" type="ORF">LZZ85_04805</name>
</gene>
<dbReference type="Proteomes" id="UP001165367">
    <property type="component" value="Unassembled WGS sequence"/>
</dbReference>
<dbReference type="Pfam" id="PF00686">
    <property type="entry name" value="CBM_20"/>
    <property type="match status" value="2"/>
</dbReference>
<dbReference type="SUPFAM" id="SSF51445">
    <property type="entry name" value="(Trans)glycosidases"/>
    <property type="match status" value="1"/>
</dbReference>
<evidence type="ECO:0000256" key="3">
    <source>
        <dbReference type="ARBA" id="ARBA00005684"/>
    </source>
</evidence>
<dbReference type="InterPro" id="IPR013784">
    <property type="entry name" value="Carb-bd-like_fold"/>
</dbReference>
<evidence type="ECO:0000256" key="8">
    <source>
        <dbReference type="ARBA" id="ARBA00022679"/>
    </source>
</evidence>
<accession>A0ABS9KMP4</accession>
<dbReference type="RefSeq" id="WP_237868999.1">
    <property type="nucleotide sequence ID" value="NZ_JAKLTR010000002.1"/>
</dbReference>
<dbReference type="Gene3D" id="3.20.20.80">
    <property type="entry name" value="Glycosidases"/>
    <property type="match status" value="2"/>
</dbReference>
<dbReference type="Gene3D" id="2.60.40.10">
    <property type="entry name" value="Immunoglobulins"/>
    <property type="match status" value="2"/>
</dbReference>
<evidence type="ECO:0000313" key="14">
    <source>
        <dbReference type="Proteomes" id="UP001165367"/>
    </source>
</evidence>
<comment type="caution">
    <text evidence="13">The sequence shown here is derived from an EMBL/GenBank/DDBJ whole genome shotgun (WGS) entry which is preliminary data.</text>
</comment>
<dbReference type="EC" id="2.4.1.25" evidence="4"/>